<evidence type="ECO:0000313" key="2">
    <source>
        <dbReference type="EMBL" id="OLP58931.1"/>
    </source>
</evidence>
<evidence type="ECO:0000313" key="3">
    <source>
        <dbReference type="Proteomes" id="UP000186364"/>
    </source>
</evidence>
<dbReference type="PROSITE" id="PS50830">
    <property type="entry name" value="TNASE_3"/>
    <property type="match status" value="1"/>
</dbReference>
<dbReference type="Gene3D" id="2.40.50.90">
    <property type="match status" value="1"/>
</dbReference>
<evidence type="ECO:0000259" key="1">
    <source>
        <dbReference type="PROSITE" id="PS50830"/>
    </source>
</evidence>
<keyword evidence="3" id="KW-1185">Reference proteome</keyword>
<feature type="domain" description="TNase-like" evidence="1">
    <location>
        <begin position="23"/>
        <end position="120"/>
    </location>
</feature>
<dbReference type="InterPro" id="IPR016071">
    <property type="entry name" value="Staphylococal_nuclease_OB-fold"/>
</dbReference>
<reference evidence="2 3" key="1">
    <citation type="submission" date="2016-09" db="EMBL/GenBank/DDBJ databases">
        <title>Rhizobium sp. nov., a novel species isolated from the rice rhizosphere.</title>
        <authorList>
            <person name="Zhao J."/>
            <person name="Zhang X."/>
        </authorList>
    </citation>
    <scope>NUCLEOTIDE SEQUENCE [LARGE SCALE GENOMIC DNA]</scope>
    <source>
        <strain evidence="2 3">1.7048</strain>
    </source>
</reference>
<proteinExistence type="predicted"/>
<protein>
    <submittedName>
        <fullName evidence="2">Nuclease</fullName>
    </submittedName>
</protein>
<gene>
    <name evidence="2" type="ORF">BJF93_23200</name>
</gene>
<comment type="caution">
    <text evidence="2">The sequence shown here is derived from an EMBL/GenBank/DDBJ whole genome shotgun (WGS) entry which is preliminary data.</text>
</comment>
<name>A0A1Q9AU61_9HYPH</name>
<dbReference type="AlphaFoldDB" id="A0A1Q9AU61"/>
<sequence>MLRHPTFWVAVFSVCAVLPSNASAERGRIVWVIDGDTFRMADGERIRIAGIDAAETDPAHAKCAAEIVIGKKATAEAISLLKGRTVDFERVGRSYRRTVARVRLEGRDLSGDLVAKGIARPWAKGRPKPDWCG</sequence>
<accession>A0A1Q9AU61</accession>
<dbReference type="Pfam" id="PF00565">
    <property type="entry name" value="SNase"/>
    <property type="match status" value="1"/>
</dbReference>
<dbReference type="SUPFAM" id="SSF50199">
    <property type="entry name" value="Staphylococcal nuclease"/>
    <property type="match status" value="1"/>
</dbReference>
<dbReference type="EMBL" id="MKIP01000054">
    <property type="protein sequence ID" value="OLP58931.1"/>
    <property type="molecule type" value="Genomic_DNA"/>
</dbReference>
<dbReference type="OrthoDB" id="7469880at2"/>
<organism evidence="2 3">
    <name type="scientific">Xaviernesmea oryzae</name>
    <dbReference type="NCBI Taxonomy" id="464029"/>
    <lineage>
        <taxon>Bacteria</taxon>
        <taxon>Pseudomonadati</taxon>
        <taxon>Pseudomonadota</taxon>
        <taxon>Alphaproteobacteria</taxon>
        <taxon>Hyphomicrobiales</taxon>
        <taxon>Rhizobiaceae</taxon>
        <taxon>Rhizobium/Agrobacterium group</taxon>
        <taxon>Xaviernesmea</taxon>
    </lineage>
</organism>
<dbReference type="InterPro" id="IPR035437">
    <property type="entry name" value="SNase_OB-fold_sf"/>
</dbReference>
<dbReference type="Proteomes" id="UP000186364">
    <property type="component" value="Unassembled WGS sequence"/>
</dbReference>